<dbReference type="Proteomes" id="UP001179952">
    <property type="component" value="Unassembled WGS sequence"/>
</dbReference>
<evidence type="ECO:0000313" key="3">
    <source>
        <dbReference type="Proteomes" id="UP001179952"/>
    </source>
</evidence>
<reference evidence="2" key="2">
    <citation type="submission" date="2023-06" db="EMBL/GenBank/DDBJ databases">
        <authorList>
            <person name="Ma L."/>
            <person name="Liu K.-W."/>
            <person name="Li Z."/>
            <person name="Hsiao Y.-Y."/>
            <person name="Qi Y."/>
            <person name="Fu T."/>
            <person name="Tang G."/>
            <person name="Zhang D."/>
            <person name="Sun W.-H."/>
            <person name="Liu D.-K."/>
            <person name="Li Y."/>
            <person name="Chen G.-Z."/>
            <person name="Liu X.-D."/>
            <person name="Liao X.-Y."/>
            <person name="Jiang Y.-T."/>
            <person name="Yu X."/>
            <person name="Hao Y."/>
            <person name="Huang J."/>
            <person name="Zhao X.-W."/>
            <person name="Ke S."/>
            <person name="Chen Y.-Y."/>
            <person name="Wu W.-L."/>
            <person name="Hsu J.-L."/>
            <person name="Lin Y.-F."/>
            <person name="Huang M.-D."/>
            <person name="Li C.-Y."/>
            <person name="Huang L."/>
            <person name="Wang Z.-W."/>
            <person name="Zhao X."/>
            <person name="Zhong W.-Y."/>
            <person name="Peng D.-H."/>
            <person name="Ahmad S."/>
            <person name="Lan S."/>
            <person name="Zhang J.-S."/>
            <person name="Tsai W.-C."/>
            <person name="Van De Peer Y."/>
            <person name="Liu Z.-J."/>
        </authorList>
    </citation>
    <scope>NUCLEOTIDE SEQUENCE</scope>
    <source>
        <strain evidence="2">SCP</strain>
        <tissue evidence="2">Leaves</tissue>
    </source>
</reference>
<dbReference type="PANTHER" id="PTHR37078:SF6">
    <property type="entry name" value="NODULE CYSTEINE-RICH (NCR) SECRETED PEPTIDE"/>
    <property type="match status" value="1"/>
</dbReference>
<comment type="caution">
    <text evidence="2">The sequence shown here is derived from an EMBL/GenBank/DDBJ whole genome shotgun (WGS) entry which is preliminary data.</text>
</comment>
<gene>
    <name evidence="2" type="ORF">QJS04_geneDACA007670</name>
</gene>
<dbReference type="EMBL" id="JAUJYN010000005">
    <property type="protein sequence ID" value="KAK1271808.1"/>
    <property type="molecule type" value="Genomic_DNA"/>
</dbReference>
<name>A0AAV9B5Z0_ACOGR</name>
<feature type="chain" id="PRO_5043821417" evidence="1">
    <location>
        <begin position="21"/>
        <end position="89"/>
    </location>
</feature>
<organism evidence="2 3">
    <name type="scientific">Acorus gramineus</name>
    <name type="common">Dwarf sweet flag</name>
    <dbReference type="NCBI Taxonomy" id="55184"/>
    <lineage>
        <taxon>Eukaryota</taxon>
        <taxon>Viridiplantae</taxon>
        <taxon>Streptophyta</taxon>
        <taxon>Embryophyta</taxon>
        <taxon>Tracheophyta</taxon>
        <taxon>Spermatophyta</taxon>
        <taxon>Magnoliopsida</taxon>
        <taxon>Liliopsida</taxon>
        <taxon>Acoraceae</taxon>
        <taxon>Acorus</taxon>
    </lineage>
</organism>
<keyword evidence="1" id="KW-0732">Signal</keyword>
<evidence type="ECO:0000256" key="1">
    <source>
        <dbReference type="SAM" id="SignalP"/>
    </source>
</evidence>
<keyword evidence="3" id="KW-1185">Reference proteome</keyword>
<dbReference type="AlphaFoldDB" id="A0AAV9B5Z0"/>
<proteinExistence type="predicted"/>
<feature type="signal peptide" evidence="1">
    <location>
        <begin position="1"/>
        <end position="20"/>
    </location>
</feature>
<reference evidence="2" key="1">
    <citation type="journal article" date="2023" name="Nat. Commun.">
        <title>Diploid and tetraploid genomes of Acorus and the evolution of monocots.</title>
        <authorList>
            <person name="Ma L."/>
            <person name="Liu K.W."/>
            <person name="Li Z."/>
            <person name="Hsiao Y.Y."/>
            <person name="Qi Y."/>
            <person name="Fu T."/>
            <person name="Tang G.D."/>
            <person name="Zhang D."/>
            <person name="Sun W.H."/>
            <person name="Liu D.K."/>
            <person name="Li Y."/>
            <person name="Chen G.Z."/>
            <person name="Liu X.D."/>
            <person name="Liao X.Y."/>
            <person name="Jiang Y.T."/>
            <person name="Yu X."/>
            <person name="Hao Y."/>
            <person name="Huang J."/>
            <person name="Zhao X.W."/>
            <person name="Ke S."/>
            <person name="Chen Y.Y."/>
            <person name="Wu W.L."/>
            <person name="Hsu J.L."/>
            <person name="Lin Y.F."/>
            <person name="Huang M.D."/>
            <person name="Li C.Y."/>
            <person name="Huang L."/>
            <person name="Wang Z.W."/>
            <person name="Zhao X."/>
            <person name="Zhong W.Y."/>
            <person name="Peng D.H."/>
            <person name="Ahmad S."/>
            <person name="Lan S."/>
            <person name="Zhang J.S."/>
            <person name="Tsai W.C."/>
            <person name="Van de Peer Y."/>
            <person name="Liu Z.J."/>
        </authorList>
    </citation>
    <scope>NUCLEOTIDE SEQUENCE</scope>
    <source>
        <strain evidence="2">SCP</strain>
    </source>
</reference>
<sequence>MGSFHRYCLCLLLVVMVTEAHVCSRGVEARPLSLLHKQNYVNTLGSLGMECTCCDGAGGGCRSTWEGSCKKLDCRPWKQPLPKIQPLVV</sequence>
<accession>A0AAV9B5Z0</accession>
<protein>
    <submittedName>
        <fullName evidence="2">Uncharacterized protein</fullName>
    </submittedName>
</protein>
<dbReference type="PANTHER" id="PTHR37078">
    <property type="entry name" value="NODULE CYSTEINE-RICH (NCR) SECRETED PEPTIDE"/>
    <property type="match status" value="1"/>
</dbReference>
<evidence type="ECO:0000313" key="2">
    <source>
        <dbReference type="EMBL" id="KAK1271808.1"/>
    </source>
</evidence>